<keyword evidence="2" id="KW-1003">Cell membrane</keyword>
<evidence type="ECO:0000256" key="5">
    <source>
        <dbReference type="ARBA" id="ARBA00023136"/>
    </source>
</evidence>
<evidence type="ECO:0000256" key="3">
    <source>
        <dbReference type="ARBA" id="ARBA00022692"/>
    </source>
</evidence>
<evidence type="ECO:0000256" key="2">
    <source>
        <dbReference type="ARBA" id="ARBA00022475"/>
    </source>
</evidence>
<evidence type="ECO:0000256" key="1">
    <source>
        <dbReference type="ARBA" id="ARBA00004651"/>
    </source>
</evidence>
<dbReference type="Proteomes" id="UP001567350">
    <property type="component" value="Unassembled WGS sequence"/>
</dbReference>
<feature type="transmembrane region" description="Helical" evidence="6">
    <location>
        <begin position="157"/>
        <end position="177"/>
    </location>
</feature>
<proteinExistence type="predicted"/>
<feature type="transmembrane region" description="Helical" evidence="6">
    <location>
        <begin position="229"/>
        <end position="252"/>
    </location>
</feature>
<feature type="transmembrane region" description="Helical" evidence="6">
    <location>
        <begin position="104"/>
        <end position="124"/>
    </location>
</feature>
<dbReference type="PANTHER" id="PTHR30213:SF1">
    <property type="entry name" value="INNER MEMBRANE PROTEIN YHJD"/>
    <property type="match status" value="1"/>
</dbReference>
<keyword evidence="5 6" id="KW-0472">Membrane</keyword>
<accession>A0ABV4IAC4</accession>
<gene>
    <name evidence="7" type="ORF">ACBP88_04340</name>
</gene>
<dbReference type="RefSeq" id="WP_370890966.1">
    <property type="nucleotide sequence ID" value="NZ_JBGJLR010000003.1"/>
</dbReference>
<comment type="caution">
    <text evidence="7">The sequence shown here is derived from an EMBL/GenBank/DDBJ whole genome shotgun (WGS) entry which is preliminary data.</text>
</comment>
<feature type="transmembrane region" description="Helical" evidence="6">
    <location>
        <begin position="264"/>
        <end position="288"/>
    </location>
</feature>
<evidence type="ECO:0000256" key="6">
    <source>
        <dbReference type="SAM" id="Phobius"/>
    </source>
</evidence>
<feature type="transmembrane region" description="Helical" evidence="6">
    <location>
        <begin position="197"/>
        <end position="217"/>
    </location>
</feature>
<organism evidence="7 8">
    <name type="scientific">Comamonas jiangduensis</name>
    <dbReference type="NCBI Taxonomy" id="1194168"/>
    <lineage>
        <taxon>Bacteria</taxon>
        <taxon>Pseudomonadati</taxon>
        <taxon>Pseudomonadota</taxon>
        <taxon>Betaproteobacteria</taxon>
        <taxon>Burkholderiales</taxon>
        <taxon>Comamonadaceae</taxon>
        <taxon>Comamonas</taxon>
    </lineage>
</organism>
<keyword evidence="4 6" id="KW-1133">Transmembrane helix</keyword>
<comment type="subcellular location">
    <subcellularLocation>
        <location evidence="1">Cell membrane</location>
        <topology evidence="1">Multi-pass membrane protein</topology>
    </subcellularLocation>
</comment>
<keyword evidence="3 6" id="KW-0812">Transmembrane</keyword>
<protein>
    <submittedName>
        <fullName evidence="7">YihY/virulence factor BrkB family protein</fullName>
    </submittedName>
</protein>
<feature type="transmembrane region" description="Helical" evidence="6">
    <location>
        <begin position="43"/>
        <end position="64"/>
    </location>
</feature>
<evidence type="ECO:0000313" key="8">
    <source>
        <dbReference type="Proteomes" id="UP001567350"/>
    </source>
</evidence>
<keyword evidence="8" id="KW-1185">Reference proteome</keyword>
<name>A0ABV4IAC4_9BURK</name>
<reference evidence="7 8" key="1">
    <citation type="submission" date="2024-08" db="EMBL/GenBank/DDBJ databases">
        <authorList>
            <person name="Feng Z."/>
            <person name="Ronholm J."/>
        </authorList>
    </citation>
    <scope>NUCLEOTIDE SEQUENCE [LARGE SCALE GENOMIC DNA]</scope>
    <source>
        <strain evidence="7 8">4-AB0-8</strain>
    </source>
</reference>
<dbReference type="PIRSF" id="PIRSF035875">
    <property type="entry name" value="RNase_BN"/>
    <property type="match status" value="1"/>
</dbReference>
<dbReference type="EMBL" id="JBGJLR010000003">
    <property type="protein sequence ID" value="MEZ2738697.1"/>
    <property type="molecule type" value="Genomic_DNA"/>
</dbReference>
<sequence>MAFVRSSWNQHLARWLRPFQPLVDAIKLWLDADGLRMSAAMTFYGLLSLSPLVLLIVGLLGWWMDRSVVESTLLDQVRGVMGERGASVVQGALASAQAPAQGRLASIAAFVLLLSGATGVFVELQNSLNKLWRFGADEPPPPQKAWWKLATLRLRGLAYVLVVGFLMLVTMVLSTAIKMFTQLAGNWLNMEPPGLVVSLVNEGVSLVVMTVLFVGLMRIGTGRKPQLRYLVLGAVVSSTLFMLSKQALAWYLSTAAVVSAYGAAGSLVVVLMWIYVTSAILLLGASCAKAWEMQHRRNVLRSEARLAGLPPERAMVPRSVGSQGSQRWPEI</sequence>
<evidence type="ECO:0000313" key="7">
    <source>
        <dbReference type="EMBL" id="MEZ2738697.1"/>
    </source>
</evidence>
<dbReference type="InterPro" id="IPR017039">
    <property type="entry name" value="Virul_fac_BrkB"/>
</dbReference>
<dbReference type="Pfam" id="PF03631">
    <property type="entry name" value="Virul_fac_BrkB"/>
    <property type="match status" value="1"/>
</dbReference>
<evidence type="ECO:0000256" key="4">
    <source>
        <dbReference type="ARBA" id="ARBA00022989"/>
    </source>
</evidence>
<dbReference type="PANTHER" id="PTHR30213">
    <property type="entry name" value="INNER MEMBRANE PROTEIN YHJD"/>
    <property type="match status" value="1"/>
</dbReference>